<accession>A0A1V9XJC1</accession>
<gene>
    <name evidence="2" type="ORF">BIW11_01113</name>
</gene>
<keyword evidence="1" id="KW-0812">Transmembrane</keyword>
<reference evidence="2 3" key="1">
    <citation type="journal article" date="2017" name="Gigascience">
        <title>Draft genome of the honey bee ectoparasitic mite, Tropilaelaps mercedesae, is shaped by the parasitic life history.</title>
        <authorList>
            <person name="Dong X."/>
            <person name="Armstrong S.D."/>
            <person name="Xia D."/>
            <person name="Makepeace B.L."/>
            <person name="Darby A.C."/>
            <person name="Kadowaki T."/>
        </authorList>
    </citation>
    <scope>NUCLEOTIDE SEQUENCE [LARGE SCALE GENOMIC DNA]</scope>
    <source>
        <strain evidence="2">Wuxi-XJTLU</strain>
    </source>
</reference>
<keyword evidence="1" id="KW-1133">Transmembrane helix</keyword>
<organism evidence="2 3">
    <name type="scientific">Tropilaelaps mercedesae</name>
    <dbReference type="NCBI Taxonomy" id="418985"/>
    <lineage>
        <taxon>Eukaryota</taxon>
        <taxon>Metazoa</taxon>
        <taxon>Ecdysozoa</taxon>
        <taxon>Arthropoda</taxon>
        <taxon>Chelicerata</taxon>
        <taxon>Arachnida</taxon>
        <taxon>Acari</taxon>
        <taxon>Parasitiformes</taxon>
        <taxon>Mesostigmata</taxon>
        <taxon>Gamasina</taxon>
        <taxon>Dermanyssoidea</taxon>
        <taxon>Laelapidae</taxon>
        <taxon>Tropilaelaps</taxon>
    </lineage>
</organism>
<dbReference type="Proteomes" id="UP000192247">
    <property type="component" value="Unassembled WGS sequence"/>
</dbReference>
<proteinExistence type="predicted"/>
<evidence type="ECO:0000313" key="3">
    <source>
        <dbReference type="Proteomes" id="UP000192247"/>
    </source>
</evidence>
<comment type="caution">
    <text evidence="2">The sequence shown here is derived from an EMBL/GenBank/DDBJ whole genome shotgun (WGS) entry which is preliminary data.</text>
</comment>
<evidence type="ECO:0000313" key="2">
    <source>
        <dbReference type="EMBL" id="OQR73625.1"/>
    </source>
</evidence>
<feature type="transmembrane region" description="Helical" evidence="1">
    <location>
        <begin position="84"/>
        <end position="102"/>
    </location>
</feature>
<keyword evidence="1" id="KW-0472">Membrane</keyword>
<sequence>MRSASRETSLARELSTIASRGGVMALGFVRCDALADAACCQLGGVAMCQKRVVKQVSWDSPVAKTIEFDPSSAPFCGHEFVVTAGWRVVLCVVAAAGYLVWLTSNLK</sequence>
<name>A0A1V9XJC1_9ACAR</name>
<evidence type="ECO:0000256" key="1">
    <source>
        <dbReference type="SAM" id="Phobius"/>
    </source>
</evidence>
<dbReference type="InParanoid" id="A0A1V9XJC1"/>
<protein>
    <submittedName>
        <fullName evidence="2">Uncharacterized protein</fullName>
    </submittedName>
</protein>
<keyword evidence="3" id="KW-1185">Reference proteome</keyword>
<dbReference type="EMBL" id="MNPL01009611">
    <property type="protein sequence ID" value="OQR73625.1"/>
    <property type="molecule type" value="Genomic_DNA"/>
</dbReference>
<dbReference type="AlphaFoldDB" id="A0A1V9XJC1"/>